<proteinExistence type="predicted"/>
<dbReference type="AlphaFoldDB" id="A0A931CYD5"/>
<organism evidence="1 2">
    <name type="scientific">Desulfotignum balticum</name>
    <dbReference type="NCBI Taxonomy" id="115781"/>
    <lineage>
        <taxon>Bacteria</taxon>
        <taxon>Pseudomonadati</taxon>
        <taxon>Thermodesulfobacteriota</taxon>
        <taxon>Desulfobacteria</taxon>
        <taxon>Desulfobacterales</taxon>
        <taxon>Desulfobacteraceae</taxon>
        <taxon>Desulfotignum</taxon>
    </lineage>
</organism>
<reference evidence="1" key="1">
    <citation type="submission" date="2020-07" db="EMBL/GenBank/DDBJ databases">
        <title>Severe corrosion of carbon steel in oil field produced water can be linked to methanogenic archaea containing a special type of NiFe hydrogenase.</title>
        <authorList>
            <person name="Lahme S."/>
            <person name="Mand J."/>
            <person name="Longwell J."/>
            <person name="Smith R."/>
            <person name="Enning D."/>
        </authorList>
    </citation>
    <scope>NUCLEOTIDE SEQUENCE</scope>
    <source>
        <strain evidence="1">MIC098Bin6</strain>
    </source>
</reference>
<name>A0A931CYD5_9BACT</name>
<protein>
    <submittedName>
        <fullName evidence="1">Uncharacterized protein</fullName>
    </submittedName>
</protein>
<evidence type="ECO:0000313" key="1">
    <source>
        <dbReference type="EMBL" id="MBG0779994.1"/>
    </source>
</evidence>
<comment type="caution">
    <text evidence="1">The sequence shown here is derived from an EMBL/GenBank/DDBJ whole genome shotgun (WGS) entry which is preliminary data.</text>
</comment>
<dbReference type="Proteomes" id="UP000706172">
    <property type="component" value="Unassembled WGS sequence"/>
</dbReference>
<sequence>MRRILVILFLSLITGFMGVSAFRAVESYATARVDALLKQQVNQVARVADISWETVRIMPLHLGVVLGRTRIQTPLGHRVGIRRIFLSASINRRLNLEYIRIRMQAIRFFEIPGYEPDPNASFPDLYDMNPRMTAEIAYDPTRHQLVVRHLDLNEKNYGHLRLCLEIDRFNPKEVTDLRFEPLIIRQMNLEYQDETLLKRLIAGDSKHLLDFRQFMTQAAQLEINAAEEQGDLKRAAALSGLQDFFKAPGRLNIILRLDRPVTISRILNARRISRLLDLVTCHFTNA</sequence>
<gene>
    <name evidence="1" type="ORF">H0S81_08720</name>
</gene>
<dbReference type="EMBL" id="JACCQK010000531">
    <property type="protein sequence ID" value="MBG0779994.1"/>
    <property type="molecule type" value="Genomic_DNA"/>
</dbReference>
<evidence type="ECO:0000313" key="2">
    <source>
        <dbReference type="Proteomes" id="UP000706172"/>
    </source>
</evidence>
<accession>A0A931CYD5</accession>